<accession>A0A3P5X953</accession>
<evidence type="ECO:0000313" key="1">
    <source>
        <dbReference type="EMBL" id="VDC27760.1"/>
    </source>
</evidence>
<dbReference type="Proteomes" id="UP000280861">
    <property type="component" value="Unassembled WGS sequence"/>
</dbReference>
<sequence length="60" mass="7067">MRTWVLAMSGRACRRPHFGSLRLDPLRCTLRLSVQSESVWKVYCPSKCLANSQRIAEWWE</sequence>
<name>A0A3P5X953_9MICC</name>
<gene>
    <name evidence="1" type="ORF">PSET11_02042</name>
</gene>
<reference evidence="1 2" key="1">
    <citation type="submission" date="2018-11" db="EMBL/GenBank/DDBJ databases">
        <authorList>
            <person name="Criscuolo A."/>
        </authorList>
    </citation>
    <scope>NUCLEOTIDE SEQUENCE [LARGE SCALE GENOMIC DNA]</scope>
    <source>
        <strain evidence="1">AT11b</strain>
    </source>
</reference>
<dbReference type="AlphaFoldDB" id="A0A3P5X953"/>
<keyword evidence="2" id="KW-1185">Reference proteome</keyword>
<organism evidence="1 2">
    <name type="scientific">Arthrobacter ulcerisalmonis</name>
    <dbReference type="NCBI Taxonomy" id="2483813"/>
    <lineage>
        <taxon>Bacteria</taxon>
        <taxon>Bacillati</taxon>
        <taxon>Actinomycetota</taxon>
        <taxon>Actinomycetes</taxon>
        <taxon>Micrococcales</taxon>
        <taxon>Micrococcaceae</taxon>
        <taxon>Arthrobacter</taxon>
    </lineage>
</organism>
<proteinExistence type="predicted"/>
<evidence type="ECO:0000313" key="2">
    <source>
        <dbReference type="Proteomes" id="UP000280861"/>
    </source>
</evidence>
<dbReference type="EMBL" id="UXAU01000026">
    <property type="protein sequence ID" value="VDC27760.1"/>
    <property type="molecule type" value="Genomic_DNA"/>
</dbReference>
<protein>
    <submittedName>
        <fullName evidence="1">Uncharacterized protein</fullName>
    </submittedName>
</protein>